<evidence type="ECO:0000313" key="1">
    <source>
        <dbReference type="EMBL" id="CAG6486055.1"/>
    </source>
</evidence>
<sequence>MMIRSRIVSTSVSMTFSTYSTVRRPPPGSSSVLPPITFSSSTFSVSRSTTSLPVSRDFTAIRGNRTVGGFGAIGGYAAPLTWVSDDVVDDFASQGGVLGCGTSVANVCFTPCYGVVLVFGRGNFGYDCYRSEKLAIIRV</sequence>
<reference evidence="1" key="1">
    <citation type="submission" date="2021-05" db="EMBL/GenBank/DDBJ databases">
        <authorList>
            <person name="Alioto T."/>
            <person name="Alioto T."/>
            <person name="Gomez Garrido J."/>
        </authorList>
    </citation>
    <scope>NUCLEOTIDE SEQUENCE</scope>
</reference>
<accession>A0A8D8C6E2</accession>
<name>A0A8D8C6E2_CULPI</name>
<proteinExistence type="predicted"/>
<organism evidence="1">
    <name type="scientific">Culex pipiens</name>
    <name type="common">House mosquito</name>
    <dbReference type="NCBI Taxonomy" id="7175"/>
    <lineage>
        <taxon>Eukaryota</taxon>
        <taxon>Metazoa</taxon>
        <taxon>Ecdysozoa</taxon>
        <taxon>Arthropoda</taxon>
        <taxon>Hexapoda</taxon>
        <taxon>Insecta</taxon>
        <taxon>Pterygota</taxon>
        <taxon>Neoptera</taxon>
        <taxon>Endopterygota</taxon>
        <taxon>Diptera</taxon>
        <taxon>Nematocera</taxon>
        <taxon>Culicoidea</taxon>
        <taxon>Culicidae</taxon>
        <taxon>Culicinae</taxon>
        <taxon>Culicini</taxon>
        <taxon>Culex</taxon>
        <taxon>Culex</taxon>
    </lineage>
</organism>
<dbReference type="EMBL" id="HBUE01102574">
    <property type="protein sequence ID" value="CAG6486055.1"/>
    <property type="molecule type" value="Transcribed_RNA"/>
</dbReference>
<dbReference type="AlphaFoldDB" id="A0A8D8C6E2"/>
<protein>
    <submittedName>
        <fullName evidence="1">(northern house mosquito) hypothetical protein</fullName>
    </submittedName>
</protein>